<reference evidence="1" key="1">
    <citation type="submission" date="2016-01" db="EMBL/GenBank/DDBJ databases">
        <authorList>
            <person name="Regsiter A."/>
            <person name="william w."/>
        </authorList>
    </citation>
    <scope>NUCLEOTIDE SEQUENCE</scope>
    <source>
        <strain evidence="1">NCPPB 1641</strain>
    </source>
</reference>
<dbReference type="Pfam" id="PF09601">
    <property type="entry name" value="DUF2459"/>
    <property type="match status" value="1"/>
</dbReference>
<name>A0A1S7TRH0_9HYPH</name>
<evidence type="ECO:0000313" key="2">
    <source>
        <dbReference type="Proteomes" id="UP000192140"/>
    </source>
</evidence>
<sequence>MLRLLTRRIGGGMLLILLLLLLGTVVPRPFFAGDVSDGVVGREILLLSNPIHTDIALPVDDDLRRDFSELQEGGIAVNHPAAAYLVFGWGGRSFYTETPTWADLKPMPVLRSLTLDRSVMHVDVTGDFPADLAGVKRLRISEAGYRRLVAAIRASFLRDDDGGGPGGKVRLIPGVSYGLTDAFFEANGRFNALVGCNTWSAAMLREAGIRTGWWTPLPPFLRWSVALHN</sequence>
<comment type="caution">
    <text evidence="1">The sequence shown here is derived from an EMBL/GenBank/DDBJ whole genome shotgun (WGS) entry which is preliminary data.</text>
</comment>
<dbReference type="Proteomes" id="UP000192140">
    <property type="component" value="Unassembled WGS sequence"/>
</dbReference>
<evidence type="ECO:0000313" key="1">
    <source>
        <dbReference type="EMBL" id="CVI57199.1"/>
    </source>
</evidence>
<accession>A0A1S7TRH0</accession>
<organism evidence="1 2">
    <name type="scientific">Agrobacterium deltaense NCPPB 1641</name>
    <dbReference type="NCBI Taxonomy" id="1183425"/>
    <lineage>
        <taxon>Bacteria</taxon>
        <taxon>Pseudomonadati</taxon>
        <taxon>Pseudomonadota</taxon>
        <taxon>Alphaproteobacteria</taxon>
        <taxon>Hyphomicrobiales</taxon>
        <taxon>Rhizobiaceae</taxon>
        <taxon>Rhizobium/Agrobacterium group</taxon>
        <taxon>Agrobacterium</taxon>
    </lineage>
</organism>
<gene>
    <name evidence="1" type="ORF">AGR7A_Cc60015</name>
</gene>
<keyword evidence="2" id="KW-1185">Reference proteome</keyword>
<protein>
    <recommendedName>
        <fullName evidence="3">Urease-associated protein</fullName>
    </recommendedName>
</protein>
<dbReference type="AlphaFoldDB" id="A0A1S7TRH0"/>
<dbReference type="RefSeq" id="WP_162935821.1">
    <property type="nucleotide sequence ID" value="NZ_LT009775.1"/>
</dbReference>
<proteinExistence type="predicted"/>
<dbReference type="EMBL" id="FCNP01000026">
    <property type="protein sequence ID" value="CVI57199.1"/>
    <property type="molecule type" value="Genomic_DNA"/>
</dbReference>
<evidence type="ECO:0008006" key="3">
    <source>
        <dbReference type="Google" id="ProtNLM"/>
    </source>
</evidence>
<dbReference type="InterPro" id="IPR011727">
    <property type="entry name" value="CHP02117"/>
</dbReference>
<dbReference type="NCBIfam" id="TIGR02117">
    <property type="entry name" value="chp_urease_rgn"/>
    <property type="match status" value="1"/>
</dbReference>